<comment type="similarity">
    <text evidence="1">Belongs to the FMO family.</text>
</comment>
<keyword evidence="7" id="KW-1185">Reference proteome</keyword>
<dbReference type="OrthoDB" id="66881at2759"/>
<dbReference type="Proteomes" id="UP000247233">
    <property type="component" value="Unassembled WGS sequence"/>
</dbReference>
<reference evidence="6 7" key="1">
    <citation type="submission" date="2016-12" db="EMBL/GenBank/DDBJ databases">
        <title>The genomes of Aspergillus section Nigri reveals drivers in fungal speciation.</title>
        <authorList>
            <consortium name="DOE Joint Genome Institute"/>
            <person name="Vesth T.C."/>
            <person name="Nybo J."/>
            <person name="Theobald S."/>
            <person name="Brandl J."/>
            <person name="Frisvad J.C."/>
            <person name="Nielsen K.F."/>
            <person name="Lyhne E.K."/>
            <person name="Kogle M.E."/>
            <person name="Kuo A."/>
            <person name="Riley R."/>
            <person name="Clum A."/>
            <person name="Nolan M."/>
            <person name="Lipzen A."/>
            <person name="Salamov A."/>
            <person name="Henrissat B."/>
            <person name="Wiebenga A."/>
            <person name="De Vries R.P."/>
            <person name="Grigoriev I.V."/>
            <person name="Mortensen U.H."/>
            <person name="Andersen M.R."/>
            <person name="Baker S.E."/>
        </authorList>
    </citation>
    <scope>NUCLEOTIDE SEQUENCE [LARGE SCALE GENOMIC DNA]</scope>
    <source>
        <strain evidence="6 7">CBS 117.55</strain>
    </source>
</reference>
<evidence type="ECO:0000313" key="7">
    <source>
        <dbReference type="Proteomes" id="UP000247233"/>
    </source>
</evidence>
<dbReference type="InterPro" id="IPR036188">
    <property type="entry name" value="FAD/NAD-bd_sf"/>
</dbReference>
<dbReference type="GO" id="GO:0050661">
    <property type="term" value="F:NADP binding"/>
    <property type="evidence" value="ECO:0007669"/>
    <property type="project" value="InterPro"/>
</dbReference>
<evidence type="ECO:0000256" key="2">
    <source>
        <dbReference type="ARBA" id="ARBA00022630"/>
    </source>
</evidence>
<protein>
    <submittedName>
        <fullName evidence="6">FAD/NAD(P)-binding domain-containing protein</fullName>
    </submittedName>
</protein>
<dbReference type="InterPro" id="IPR020946">
    <property type="entry name" value="Flavin_mOase-like"/>
</dbReference>
<organism evidence="6 7">
    <name type="scientific">Aspergillus heteromorphus CBS 117.55</name>
    <dbReference type="NCBI Taxonomy" id="1448321"/>
    <lineage>
        <taxon>Eukaryota</taxon>
        <taxon>Fungi</taxon>
        <taxon>Dikarya</taxon>
        <taxon>Ascomycota</taxon>
        <taxon>Pezizomycotina</taxon>
        <taxon>Eurotiomycetes</taxon>
        <taxon>Eurotiomycetidae</taxon>
        <taxon>Eurotiales</taxon>
        <taxon>Aspergillaceae</taxon>
        <taxon>Aspergillus</taxon>
        <taxon>Aspergillus subgen. Circumdati</taxon>
    </lineage>
</organism>
<dbReference type="InterPro" id="IPR050346">
    <property type="entry name" value="FMO-like"/>
</dbReference>
<dbReference type="RefSeq" id="XP_025397915.1">
    <property type="nucleotide sequence ID" value="XM_025548146.1"/>
</dbReference>
<evidence type="ECO:0000256" key="1">
    <source>
        <dbReference type="ARBA" id="ARBA00009183"/>
    </source>
</evidence>
<feature type="region of interest" description="Disordered" evidence="5">
    <location>
        <begin position="343"/>
        <end position="370"/>
    </location>
</feature>
<dbReference type="GO" id="GO:0050660">
    <property type="term" value="F:flavin adenine dinucleotide binding"/>
    <property type="evidence" value="ECO:0007669"/>
    <property type="project" value="InterPro"/>
</dbReference>
<dbReference type="EMBL" id="MSFL01000018">
    <property type="protein sequence ID" value="PWY77342.1"/>
    <property type="molecule type" value="Genomic_DNA"/>
</dbReference>
<feature type="compositionally biased region" description="Pro residues" evidence="5">
    <location>
        <begin position="426"/>
        <end position="437"/>
    </location>
</feature>
<sequence length="437" mass="46973">MPRLKRVAIIGAGPSGLVTAKTLLHSFPHGTFSPTIFEKSHRIGGLWPSEPSITGHGATTASRGLISPSMRTNLSRFSVAFSDLAWESVLGDADADAEVPVFPQAWQVGRYLEKYAERYIPDGVLRLGAEVVQTDRGVAVDGLRAGWTVRWVERSVDGDCGKDAVKSEQFDYLVVTSGYFAKPHFPDIPGLDRFGDNVVHSTELQSPEDVQRLIDRSGSSGPGGKLVVVGGSMSGVEAASTLALHLSSLNLSPGQSGRDYEVHHVCSRPFWTIPTYLPHSYSQGTSQAQTKDTPFLPLDLVLYDLGRRPPGPIEHGFGPPSTQQIGKINGYFSSLLGEDYTRTGSFGITNPNPKLTSTSTPTPTPTPQPPWVAIGDDYAEYVRAGSITVTIGRVSNIHTDPDPDTSKTNLPSLTITLPQTQTNPTSHPPKPSPTSPP</sequence>
<keyword evidence="2" id="KW-0285">Flavoprotein</keyword>
<keyword evidence="4" id="KW-0560">Oxidoreductase</keyword>
<keyword evidence="3" id="KW-0274">FAD</keyword>
<dbReference type="Pfam" id="PF00743">
    <property type="entry name" value="FMO-like"/>
    <property type="match status" value="1"/>
</dbReference>
<dbReference type="GO" id="GO:0004499">
    <property type="term" value="F:N,N-dimethylaniline monooxygenase activity"/>
    <property type="evidence" value="ECO:0007669"/>
    <property type="project" value="InterPro"/>
</dbReference>
<dbReference type="GeneID" id="37070383"/>
<gene>
    <name evidence="6" type="ORF">BO70DRAFT_430288</name>
</gene>
<dbReference type="PANTHER" id="PTHR23023">
    <property type="entry name" value="DIMETHYLANILINE MONOOXYGENASE"/>
    <property type="match status" value="1"/>
</dbReference>
<proteinExistence type="inferred from homology"/>
<evidence type="ECO:0000256" key="5">
    <source>
        <dbReference type="SAM" id="MobiDB-lite"/>
    </source>
</evidence>
<evidence type="ECO:0000256" key="4">
    <source>
        <dbReference type="ARBA" id="ARBA00023002"/>
    </source>
</evidence>
<comment type="caution">
    <text evidence="6">The sequence shown here is derived from an EMBL/GenBank/DDBJ whole genome shotgun (WGS) entry which is preliminary data.</text>
</comment>
<dbReference type="STRING" id="1448321.A0A317VWH3"/>
<feature type="compositionally biased region" description="Polar residues" evidence="5">
    <location>
        <begin position="406"/>
        <end position="421"/>
    </location>
</feature>
<accession>A0A317VWH3</accession>
<evidence type="ECO:0000313" key="6">
    <source>
        <dbReference type="EMBL" id="PWY77342.1"/>
    </source>
</evidence>
<name>A0A317VWH3_9EURO</name>
<dbReference type="Gene3D" id="3.50.50.60">
    <property type="entry name" value="FAD/NAD(P)-binding domain"/>
    <property type="match status" value="1"/>
</dbReference>
<evidence type="ECO:0000256" key="3">
    <source>
        <dbReference type="ARBA" id="ARBA00022827"/>
    </source>
</evidence>
<dbReference type="VEuPathDB" id="FungiDB:BO70DRAFT_430288"/>
<dbReference type="AlphaFoldDB" id="A0A317VWH3"/>
<feature type="region of interest" description="Disordered" evidence="5">
    <location>
        <begin position="395"/>
        <end position="437"/>
    </location>
</feature>
<dbReference type="SUPFAM" id="SSF51905">
    <property type="entry name" value="FAD/NAD(P)-binding domain"/>
    <property type="match status" value="1"/>
</dbReference>
<dbReference type="PRINTS" id="PR00368">
    <property type="entry name" value="FADPNR"/>
</dbReference>
<feature type="compositionally biased region" description="Low complexity" evidence="5">
    <location>
        <begin position="349"/>
        <end position="361"/>
    </location>
</feature>